<name>A0A8H2VGI0_9SACH</name>
<dbReference type="PANTHER" id="PTHR46035:SF1">
    <property type="entry name" value="TETRATRICOPEPTIDE REPEAT PROTEIN 4"/>
    <property type="match status" value="1"/>
</dbReference>
<evidence type="ECO:0000256" key="4">
    <source>
        <dbReference type="PROSITE-ProRule" id="PRU00339"/>
    </source>
</evidence>
<dbReference type="GeneID" id="64858090"/>
<feature type="coiled-coil region" evidence="5">
    <location>
        <begin position="193"/>
        <end position="223"/>
    </location>
</feature>
<keyword evidence="5" id="KW-0175">Coiled coil</keyword>
<feature type="region of interest" description="Disordered" evidence="6">
    <location>
        <begin position="1"/>
        <end position="20"/>
    </location>
</feature>
<protein>
    <submittedName>
        <fullName evidence="8">Similar to Saccharomyces cerevisiae YBR155W CNS1 TPR-containing co-chaperone</fullName>
    </submittedName>
</protein>
<dbReference type="PROSITE" id="PS50005">
    <property type="entry name" value="TPR"/>
    <property type="match status" value="1"/>
</dbReference>
<dbReference type="CDD" id="cd21381">
    <property type="entry name" value="CTWD_TTC4"/>
    <property type="match status" value="1"/>
</dbReference>
<dbReference type="GO" id="GO:0005829">
    <property type="term" value="C:cytosol"/>
    <property type="evidence" value="ECO:0007669"/>
    <property type="project" value="TreeGrafter"/>
</dbReference>
<keyword evidence="2 4" id="KW-0802">TPR repeat</keyword>
<evidence type="ECO:0000256" key="5">
    <source>
        <dbReference type="SAM" id="Coils"/>
    </source>
</evidence>
<organism evidence="8 9">
    <name type="scientific">Maudiozyma barnettii</name>
    <dbReference type="NCBI Taxonomy" id="61262"/>
    <lineage>
        <taxon>Eukaryota</taxon>
        <taxon>Fungi</taxon>
        <taxon>Dikarya</taxon>
        <taxon>Ascomycota</taxon>
        <taxon>Saccharomycotina</taxon>
        <taxon>Saccharomycetes</taxon>
        <taxon>Saccharomycetales</taxon>
        <taxon>Saccharomycetaceae</taxon>
        <taxon>Maudiozyma</taxon>
    </lineage>
</organism>
<comment type="caution">
    <text evidence="8">The sequence shown here is derived from an EMBL/GenBank/DDBJ whole genome shotgun (WGS) entry which is preliminary data.</text>
</comment>
<evidence type="ECO:0000256" key="2">
    <source>
        <dbReference type="ARBA" id="ARBA00022803"/>
    </source>
</evidence>
<comment type="similarity">
    <text evidence="3">Belongs to the TTC4 family.</text>
</comment>
<dbReference type="Pfam" id="PF18972">
    <property type="entry name" value="Wheel"/>
    <property type="match status" value="1"/>
</dbReference>
<dbReference type="EMBL" id="CAEFZW010000005">
    <property type="protein sequence ID" value="CAB4255061.1"/>
    <property type="molecule type" value="Genomic_DNA"/>
</dbReference>
<dbReference type="PANTHER" id="PTHR46035">
    <property type="entry name" value="TETRATRICOPEPTIDE REPEAT PROTEIN 4"/>
    <property type="match status" value="1"/>
</dbReference>
<dbReference type="SUPFAM" id="SSF48452">
    <property type="entry name" value="TPR-like"/>
    <property type="match status" value="1"/>
</dbReference>
<gene>
    <name evidence="8" type="ORF">KABA2_05S07480</name>
</gene>
<evidence type="ECO:0000256" key="1">
    <source>
        <dbReference type="ARBA" id="ARBA00022737"/>
    </source>
</evidence>
<dbReference type="AlphaFoldDB" id="A0A8H2VGI0"/>
<accession>A0A8H2VGI0</accession>
<feature type="repeat" description="TPR" evidence="4">
    <location>
        <begin position="150"/>
        <end position="183"/>
    </location>
</feature>
<dbReference type="Proteomes" id="UP000644660">
    <property type="component" value="Unassembled WGS sequence"/>
</dbReference>
<dbReference type="RefSeq" id="XP_041406905.1">
    <property type="nucleotide sequence ID" value="XM_041550971.1"/>
</dbReference>
<evidence type="ECO:0000313" key="8">
    <source>
        <dbReference type="EMBL" id="CAB4255061.1"/>
    </source>
</evidence>
<feature type="compositionally biased region" description="Basic and acidic residues" evidence="6">
    <location>
        <begin position="1"/>
        <end position="10"/>
    </location>
</feature>
<evidence type="ECO:0000259" key="7">
    <source>
        <dbReference type="Pfam" id="PF18972"/>
    </source>
</evidence>
<reference evidence="8 9" key="1">
    <citation type="submission" date="2020-05" db="EMBL/GenBank/DDBJ databases">
        <authorList>
            <person name="Casaregola S."/>
            <person name="Devillers H."/>
            <person name="Grondin C."/>
        </authorList>
    </citation>
    <scope>NUCLEOTIDE SEQUENCE [LARGE SCALE GENOMIC DNA]</scope>
    <source>
        <strain evidence="8 9">CLIB 1767</strain>
    </source>
</reference>
<proteinExistence type="inferred from homology"/>
<dbReference type="SMART" id="SM00028">
    <property type="entry name" value="TPR"/>
    <property type="match status" value="3"/>
</dbReference>
<dbReference type="GO" id="GO:0030544">
    <property type="term" value="F:Hsp70 protein binding"/>
    <property type="evidence" value="ECO:0007669"/>
    <property type="project" value="TreeGrafter"/>
</dbReference>
<dbReference type="Gene3D" id="1.25.40.10">
    <property type="entry name" value="Tetratricopeptide repeat domain"/>
    <property type="match status" value="1"/>
</dbReference>
<evidence type="ECO:0000256" key="6">
    <source>
        <dbReference type="SAM" id="MobiDB-lite"/>
    </source>
</evidence>
<dbReference type="InterPro" id="IPR011990">
    <property type="entry name" value="TPR-like_helical_dom_sf"/>
</dbReference>
<dbReference type="InterPro" id="IPR044059">
    <property type="entry name" value="Csn1/TTC4_wheel"/>
</dbReference>
<dbReference type="GO" id="GO:0051879">
    <property type="term" value="F:Hsp90 protein binding"/>
    <property type="evidence" value="ECO:0007669"/>
    <property type="project" value="InterPro"/>
</dbReference>
<evidence type="ECO:0000313" key="9">
    <source>
        <dbReference type="Proteomes" id="UP000644660"/>
    </source>
</evidence>
<keyword evidence="9" id="KW-1185">Reference proteome</keyword>
<sequence length="378" mass="43778">MSKEYKKPEKYIPGPNDLALPPQLSEFKDKTTDEVLEELNRMPFFMTQLDESNGDGGENTVLEALKAMAYEGEPHEIATNFKNQGNDLYKVKRFKDARDMYDKAINIKCEDDSVNESLFSNKAMCELELKNYRSCVNNCKNALALNPRNIKCYFRMGKAFFALNKLEEAIEAVQFGLKIDGENKSLQTLLATISKRDQDRKAYQEKRQQEEEKKENLQKFLTDAILLRNVKNITTNQHSEFLKEAKVKLENPMDFESQMIYPTIIMYPTTDEFDFIAETGELSTIQEIIDMLMSRPDEWFEQPGHENFSPKKLLAYMETESGGLIKAGKKLTIHDILKKDSPKVPVFDNALKVYLVPKSESEQWITKWDKVEAIKRRL</sequence>
<keyword evidence="1" id="KW-0677">Repeat</keyword>
<dbReference type="OrthoDB" id="420195at2759"/>
<evidence type="ECO:0000256" key="3">
    <source>
        <dbReference type="ARBA" id="ARBA00023602"/>
    </source>
</evidence>
<dbReference type="GO" id="GO:0006457">
    <property type="term" value="P:protein folding"/>
    <property type="evidence" value="ECO:0007669"/>
    <property type="project" value="TreeGrafter"/>
</dbReference>
<feature type="domain" description="Cns1/TTC4 wheel" evidence="7">
    <location>
        <begin position="252"/>
        <end position="368"/>
    </location>
</feature>
<dbReference type="GO" id="GO:0005634">
    <property type="term" value="C:nucleus"/>
    <property type="evidence" value="ECO:0007669"/>
    <property type="project" value="TreeGrafter"/>
</dbReference>
<dbReference type="InterPro" id="IPR019734">
    <property type="entry name" value="TPR_rpt"/>
</dbReference>